<dbReference type="EMBL" id="BPVZ01000175">
    <property type="protein sequence ID" value="GKV43986.1"/>
    <property type="molecule type" value="Genomic_DNA"/>
</dbReference>
<sequence length="76" mass="7965">MLCVVRICWDRGENPVCVSCDLPSYALPVMPTVHGVSTVHGYCSHPEEIALLIPASGCVASLIPASGCNASTPDPR</sequence>
<evidence type="ECO:0000313" key="1">
    <source>
        <dbReference type="EMBL" id="GKV43986.1"/>
    </source>
</evidence>
<comment type="caution">
    <text evidence="1">The sequence shown here is derived from an EMBL/GenBank/DDBJ whole genome shotgun (WGS) entry which is preliminary data.</text>
</comment>
<gene>
    <name evidence="1" type="ORF">SLEP1_g51214</name>
</gene>
<organism evidence="1 2">
    <name type="scientific">Rubroshorea leprosula</name>
    <dbReference type="NCBI Taxonomy" id="152421"/>
    <lineage>
        <taxon>Eukaryota</taxon>
        <taxon>Viridiplantae</taxon>
        <taxon>Streptophyta</taxon>
        <taxon>Embryophyta</taxon>
        <taxon>Tracheophyta</taxon>
        <taxon>Spermatophyta</taxon>
        <taxon>Magnoliopsida</taxon>
        <taxon>eudicotyledons</taxon>
        <taxon>Gunneridae</taxon>
        <taxon>Pentapetalae</taxon>
        <taxon>rosids</taxon>
        <taxon>malvids</taxon>
        <taxon>Malvales</taxon>
        <taxon>Dipterocarpaceae</taxon>
        <taxon>Rubroshorea</taxon>
    </lineage>
</organism>
<dbReference type="AlphaFoldDB" id="A0AAV5M2G6"/>
<reference evidence="1 2" key="1">
    <citation type="journal article" date="2021" name="Commun. Biol.">
        <title>The genome of Shorea leprosula (Dipterocarpaceae) highlights the ecological relevance of drought in aseasonal tropical rainforests.</title>
        <authorList>
            <person name="Ng K.K.S."/>
            <person name="Kobayashi M.J."/>
            <person name="Fawcett J.A."/>
            <person name="Hatakeyama M."/>
            <person name="Paape T."/>
            <person name="Ng C.H."/>
            <person name="Ang C.C."/>
            <person name="Tnah L.H."/>
            <person name="Lee C.T."/>
            <person name="Nishiyama T."/>
            <person name="Sese J."/>
            <person name="O'Brien M.J."/>
            <person name="Copetti D."/>
            <person name="Mohd Noor M.I."/>
            <person name="Ong R.C."/>
            <person name="Putra M."/>
            <person name="Sireger I.Z."/>
            <person name="Indrioko S."/>
            <person name="Kosugi Y."/>
            <person name="Izuno A."/>
            <person name="Isagi Y."/>
            <person name="Lee S.L."/>
            <person name="Shimizu K.K."/>
        </authorList>
    </citation>
    <scope>NUCLEOTIDE SEQUENCE [LARGE SCALE GENOMIC DNA]</scope>
    <source>
        <strain evidence="1">214</strain>
    </source>
</reference>
<accession>A0AAV5M2G6</accession>
<proteinExistence type="predicted"/>
<name>A0AAV5M2G6_9ROSI</name>
<protein>
    <submittedName>
        <fullName evidence="1">Uncharacterized protein</fullName>
    </submittedName>
</protein>
<evidence type="ECO:0000313" key="2">
    <source>
        <dbReference type="Proteomes" id="UP001054252"/>
    </source>
</evidence>
<dbReference type="Proteomes" id="UP001054252">
    <property type="component" value="Unassembled WGS sequence"/>
</dbReference>
<keyword evidence="2" id="KW-1185">Reference proteome</keyword>